<proteinExistence type="predicted"/>
<dbReference type="AlphaFoldDB" id="A0A0A2MDF3"/>
<evidence type="ECO:0000313" key="2">
    <source>
        <dbReference type="EMBL" id="KGO90667.1"/>
    </source>
</evidence>
<dbReference type="RefSeq" id="WP_026979765.1">
    <property type="nucleotide sequence ID" value="NZ_AUCZ01000004.1"/>
</dbReference>
<sequence length="240" mass="27423">MNKLFALVFLVVTAVMSAQEINKFDENGKRHGLWKGVYEDSKRPRYEGTFEHGKEVGVFKYYDNTAKLVVIATRDFSANDGSHYTTFYNQKGFKVSEGKVVGKDTYEGLWTYYHLDSPKIMALENYSKGKLHGVKKVFYNTEKIAEEANYVNGVKQGPYKKYAENGVVMEDSNFKDGEYDGKATFQTAEKKITGQGVFKNGKKVGIWKILEDGKLKNVNMNFQGKKFEKRTKPVEKYNGN</sequence>
<dbReference type="Proteomes" id="UP000030121">
    <property type="component" value="Unassembled WGS sequence"/>
</dbReference>
<accession>A0A0A2MDF3</accession>
<keyword evidence="3" id="KW-1185">Reference proteome</keyword>
<dbReference type="EMBL" id="JRLW01000001">
    <property type="protein sequence ID" value="KGO90667.1"/>
    <property type="molecule type" value="Genomic_DNA"/>
</dbReference>
<dbReference type="eggNOG" id="COG2849">
    <property type="taxonomic scope" value="Bacteria"/>
</dbReference>
<feature type="chain" id="PRO_5002003166" description="Preprotein translocase YidC" evidence="1">
    <location>
        <begin position="19"/>
        <end position="240"/>
    </location>
</feature>
<reference evidence="2 3" key="1">
    <citation type="submission" date="2013-09" db="EMBL/GenBank/DDBJ databases">
        <authorList>
            <person name="Zeng Z."/>
            <person name="Chen C."/>
        </authorList>
    </citation>
    <scope>NUCLEOTIDE SEQUENCE [LARGE SCALE GENOMIC DNA]</scope>
    <source>
        <strain evidence="2 3">GH29-5</strain>
    </source>
</reference>
<gene>
    <name evidence="2" type="ORF">Q764_00665</name>
</gene>
<protein>
    <recommendedName>
        <fullName evidence="4">Preprotein translocase YidC</fullName>
    </recommendedName>
</protein>
<feature type="signal peptide" evidence="1">
    <location>
        <begin position="1"/>
        <end position="18"/>
    </location>
</feature>
<organism evidence="2 3">
    <name type="scientific">Flavobacterium suncheonense GH29-5 = DSM 17707</name>
    <dbReference type="NCBI Taxonomy" id="1121899"/>
    <lineage>
        <taxon>Bacteria</taxon>
        <taxon>Pseudomonadati</taxon>
        <taxon>Bacteroidota</taxon>
        <taxon>Flavobacteriia</taxon>
        <taxon>Flavobacteriales</taxon>
        <taxon>Flavobacteriaceae</taxon>
        <taxon>Flavobacterium</taxon>
    </lineage>
</organism>
<comment type="caution">
    <text evidence="2">The sequence shown here is derived from an EMBL/GenBank/DDBJ whole genome shotgun (WGS) entry which is preliminary data.</text>
</comment>
<name>A0A0A2MDF3_9FLAO</name>
<evidence type="ECO:0008006" key="4">
    <source>
        <dbReference type="Google" id="ProtNLM"/>
    </source>
</evidence>
<dbReference type="Gene3D" id="2.20.110.10">
    <property type="entry name" value="Histone H3 K4-specific methyltransferase SET7/9 N-terminal domain"/>
    <property type="match status" value="2"/>
</dbReference>
<evidence type="ECO:0000313" key="3">
    <source>
        <dbReference type="Proteomes" id="UP000030121"/>
    </source>
</evidence>
<dbReference type="SUPFAM" id="SSF82185">
    <property type="entry name" value="Histone H3 K4-specific methyltransferase SET7/9 N-terminal domain"/>
    <property type="match status" value="2"/>
</dbReference>
<dbReference type="STRING" id="1121899.GCA_000430025_01006"/>
<keyword evidence="1" id="KW-0732">Signal</keyword>
<evidence type="ECO:0000256" key="1">
    <source>
        <dbReference type="SAM" id="SignalP"/>
    </source>
</evidence>
<dbReference type="OrthoDB" id="9785122at2"/>